<evidence type="ECO:0000256" key="5">
    <source>
        <dbReference type="ARBA" id="ARBA00022692"/>
    </source>
</evidence>
<feature type="domain" description="Tripartite ATP-independent periplasmic transporters DctQ component" evidence="10">
    <location>
        <begin position="23"/>
        <end position="150"/>
    </location>
</feature>
<dbReference type="KEGG" id="thu:AC731_016940"/>
<dbReference type="PANTHER" id="PTHR35011">
    <property type="entry name" value="2,3-DIKETO-L-GULONATE TRAP TRANSPORTER SMALL PERMEASE PROTEIN YIAM"/>
    <property type="match status" value="1"/>
</dbReference>
<keyword evidence="5 9" id="KW-0812">Transmembrane</keyword>
<feature type="transmembrane region" description="Helical" evidence="9">
    <location>
        <begin position="127"/>
        <end position="145"/>
    </location>
</feature>
<accession>A0A127K921</accession>
<dbReference type="InterPro" id="IPR055348">
    <property type="entry name" value="DctQ"/>
</dbReference>
<keyword evidence="6 9" id="KW-1133">Transmembrane helix</keyword>
<reference evidence="12" key="1">
    <citation type="submission" date="2016-03" db="EMBL/GenBank/DDBJ databases">
        <authorList>
            <person name="Ma C."/>
            <person name="Zhou S."/>
            <person name="Yang G."/>
        </authorList>
    </citation>
    <scope>NUCLEOTIDE SEQUENCE [LARGE SCALE GENOMIC DNA]</scope>
    <source>
        <strain evidence="12">SgZ-1</strain>
    </source>
</reference>
<name>A0A127K921_9RHOO</name>
<dbReference type="Pfam" id="PF04290">
    <property type="entry name" value="DctQ"/>
    <property type="match status" value="1"/>
</dbReference>
<keyword evidence="3" id="KW-1003">Cell membrane</keyword>
<dbReference type="PANTHER" id="PTHR35011:SF2">
    <property type="entry name" value="2,3-DIKETO-L-GULONATE TRAP TRANSPORTER SMALL PERMEASE PROTEIN YIAM"/>
    <property type="match status" value="1"/>
</dbReference>
<protein>
    <recommendedName>
        <fullName evidence="9">TRAP transporter small permease protein</fullName>
    </recommendedName>
</protein>
<feature type="transmembrane region" description="Helical" evidence="9">
    <location>
        <begin position="12"/>
        <end position="35"/>
    </location>
</feature>
<evidence type="ECO:0000256" key="1">
    <source>
        <dbReference type="ARBA" id="ARBA00004429"/>
    </source>
</evidence>
<evidence type="ECO:0000256" key="2">
    <source>
        <dbReference type="ARBA" id="ARBA00022448"/>
    </source>
</evidence>
<dbReference type="AlphaFoldDB" id="A0A127K921"/>
<evidence type="ECO:0000256" key="4">
    <source>
        <dbReference type="ARBA" id="ARBA00022519"/>
    </source>
</evidence>
<comment type="function">
    <text evidence="9">Part of the tripartite ATP-independent periplasmic (TRAP) transport system.</text>
</comment>
<proteinExistence type="inferred from homology"/>
<keyword evidence="12" id="KW-1185">Reference proteome</keyword>
<dbReference type="STRING" id="1134435.AC731_016940"/>
<evidence type="ECO:0000313" key="12">
    <source>
        <dbReference type="Proteomes" id="UP000036902"/>
    </source>
</evidence>
<dbReference type="GO" id="GO:0005886">
    <property type="term" value="C:plasma membrane"/>
    <property type="evidence" value="ECO:0007669"/>
    <property type="project" value="UniProtKB-SubCell"/>
</dbReference>
<sequence>MKTLVDGYFRLLKLLMFLCMVGMVVMVFGNVVMRYAFNSGLTMSEELARFLFVWMTFLGAIVALREHAHLGVDTLIRRLPPLGRRFALLLGHMLMLYVCWLITTGSWQQTQINLSVPAPATGLSMGAFYGVGVLFGISAAAVLLYEAVRIAFGRTGDHELVMVASNDAAEEVERLQHEQQHAGKSSAPGAKA</sequence>
<feature type="transmembrane region" description="Helical" evidence="9">
    <location>
        <begin position="47"/>
        <end position="65"/>
    </location>
</feature>
<gene>
    <name evidence="11" type="ORF">AC731_016940</name>
</gene>
<evidence type="ECO:0000313" key="11">
    <source>
        <dbReference type="EMBL" id="AMO38478.1"/>
    </source>
</evidence>
<dbReference type="EMBL" id="CP014646">
    <property type="protein sequence ID" value="AMO38478.1"/>
    <property type="molecule type" value="Genomic_DNA"/>
</dbReference>
<dbReference type="InterPro" id="IPR007387">
    <property type="entry name" value="TRAP_DctQ"/>
</dbReference>
<evidence type="ECO:0000256" key="3">
    <source>
        <dbReference type="ARBA" id="ARBA00022475"/>
    </source>
</evidence>
<comment type="subcellular location">
    <subcellularLocation>
        <location evidence="1 9">Cell inner membrane</location>
        <topology evidence="1 9">Multi-pass membrane protein</topology>
    </subcellularLocation>
</comment>
<evidence type="ECO:0000256" key="9">
    <source>
        <dbReference type="RuleBase" id="RU369079"/>
    </source>
</evidence>
<evidence type="ECO:0000256" key="8">
    <source>
        <dbReference type="ARBA" id="ARBA00038436"/>
    </source>
</evidence>
<organism evidence="11 12">
    <name type="scientific">Thauera humireducens</name>
    <dbReference type="NCBI Taxonomy" id="1134435"/>
    <lineage>
        <taxon>Bacteria</taxon>
        <taxon>Pseudomonadati</taxon>
        <taxon>Pseudomonadota</taxon>
        <taxon>Betaproteobacteria</taxon>
        <taxon>Rhodocyclales</taxon>
        <taxon>Zoogloeaceae</taxon>
        <taxon>Thauera</taxon>
    </lineage>
</organism>
<comment type="subunit">
    <text evidence="9">The complex comprises the extracytoplasmic solute receptor protein and the two transmembrane proteins.</text>
</comment>
<dbReference type="RefSeq" id="WP_004260034.1">
    <property type="nucleotide sequence ID" value="NZ_CP014646.1"/>
</dbReference>
<dbReference type="Proteomes" id="UP000036902">
    <property type="component" value="Chromosome"/>
</dbReference>
<dbReference type="GO" id="GO:0022857">
    <property type="term" value="F:transmembrane transporter activity"/>
    <property type="evidence" value="ECO:0007669"/>
    <property type="project" value="UniProtKB-UniRule"/>
</dbReference>
<keyword evidence="4 9" id="KW-0997">Cell inner membrane</keyword>
<keyword evidence="7 9" id="KW-0472">Membrane</keyword>
<keyword evidence="2 9" id="KW-0813">Transport</keyword>
<dbReference type="GO" id="GO:0015740">
    <property type="term" value="P:C4-dicarboxylate transport"/>
    <property type="evidence" value="ECO:0007669"/>
    <property type="project" value="TreeGrafter"/>
</dbReference>
<evidence type="ECO:0000259" key="10">
    <source>
        <dbReference type="Pfam" id="PF04290"/>
    </source>
</evidence>
<comment type="similarity">
    <text evidence="8 9">Belongs to the TRAP transporter small permease family.</text>
</comment>
<evidence type="ECO:0000256" key="7">
    <source>
        <dbReference type="ARBA" id="ARBA00023136"/>
    </source>
</evidence>
<evidence type="ECO:0000256" key="6">
    <source>
        <dbReference type="ARBA" id="ARBA00022989"/>
    </source>
</evidence>
<feature type="transmembrane region" description="Helical" evidence="9">
    <location>
        <begin position="86"/>
        <end position="107"/>
    </location>
</feature>